<feature type="domain" description="Expansin-like EG45" evidence="9">
    <location>
        <begin position="96"/>
        <end position="208"/>
    </location>
</feature>
<reference evidence="11" key="2">
    <citation type="submission" date="2020-10" db="EMBL/GenBank/DDBJ databases">
        <authorList>
            <person name="Cooper E.A."/>
            <person name="Brenton Z.W."/>
            <person name="Flinn B.S."/>
            <person name="Jenkins J."/>
            <person name="Shu S."/>
            <person name="Flowers D."/>
            <person name="Luo F."/>
            <person name="Wang Y."/>
            <person name="Xia P."/>
            <person name="Barry K."/>
            <person name="Daum C."/>
            <person name="Lipzen A."/>
            <person name="Yoshinaga Y."/>
            <person name="Schmutz J."/>
            <person name="Saski C."/>
            <person name="Vermerris W."/>
            <person name="Kresovich S."/>
        </authorList>
    </citation>
    <scope>NUCLEOTIDE SEQUENCE</scope>
</reference>
<dbReference type="Pfam" id="PF03330">
    <property type="entry name" value="DPBB_1"/>
    <property type="match status" value="1"/>
</dbReference>
<dbReference type="OrthoDB" id="406505at2759"/>
<dbReference type="InterPro" id="IPR007112">
    <property type="entry name" value="Expansin/allergen_DPBB_dom"/>
</dbReference>
<dbReference type="OMA" id="RRVQCKY"/>
<evidence type="ECO:0000256" key="4">
    <source>
        <dbReference type="ARBA" id="ARBA00022525"/>
    </source>
</evidence>
<evidence type="ECO:0000256" key="2">
    <source>
        <dbReference type="ARBA" id="ARBA00005650"/>
    </source>
</evidence>
<dbReference type="InterPro" id="IPR036908">
    <property type="entry name" value="RlpA-like_sf"/>
</dbReference>
<dbReference type="GO" id="GO:0071555">
    <property type="term" value="P:cell wall organization"/>
    <property type="evidence" value="ECO:0007669"/>
    <property type="project" value="UniProtKB-KW"/>
</dbReference>
<dbReference type="Gramene" id="EER98447">
    <property type="protein sequence ID" value="EER98447"/>
    <property type="gene ID" value="SORBI_3002G124400"/>
</dbReference>
<name>A0A921RPC8_SORBI</name>
<evidence type="ECO:0000256" key="8">
    <source>
        <dbReference type="SAM" id="SignalP"/>
    </source>
</evidence>
<evidence type="ECO:0000259" key="10">
    <source>
        <dbReference type="PROSITE" id="PS50843"/>
    </source>
</evidence>
<keyword evidence="3" id="KW-0134">Cell wall</keyword>
<feature type="chain" id="PRO_5037274702" evidence="8">
    <location>
        <begin position="26"/>
        <end position="307"/>
    </location>
</feature>
<evidence type="ECO:0000256" key="3">
    <source>
        <dbReference type="ARBA" id="ARBA00022512"/>
    </source>
</evidence>
<accession>A0A921RPC8</accession>
<dbReference type="PROSITE" id="PS50843">
    <property type="entry name" value="EXPANSIN_CBD"/>
    <property type="match status" value="1"/>
</dbReference>
<dbReference type="PRINTS" id="PR00829">
    <property type="entry name" value="LOLP1ALLERGN"/>
</dbReference>
<feature type="domain" description="Expansin-like CBD" evidence="10">
    <location>
        <begin position="221"/>
        <end position="302"/>
    </location>
</feature>
<evidence type="ECO:0000313" key="12">
    <source>
        <dbReference type="Proteomes" id="UP000807115"/>
    </source>
</evidence>
<dbReference type="PANTHER" id="PTHR31692:SF73">
    <property type="entry name" value="EXPANSIN-B4"/>
    <property type="match status" value="1"/>
</dbReference>
<dbReference type="GO" id="GO:0005576">
    <property type="term" value="C:extracellular region"/>
    <property type="evidence" value="ECO:0007669"/>
    <property type="project" value="InterPro"/>
</dbReference>
<keyword evidence="4" id="KW-0964">Secreted</keyword>
<evidence type="ECO:0000259" key="9">
    <source>
        <dbReference type="PROSITE" id="PS50842"/>
    </source>
</evidence>
<sequence length="307" mass="31963">MAAKLCTLLLAAVVVLSLLVSPIACSRKLSKTKPKTKPAARVIHKPAAAPAVKASHKPATPAKSHTNHTTLYGSGGWLSGAGATYYGAPNGDGGEGGACGYQTAVGKQPFDSMIAAGSAPLYRGGEGCGACYEVKCTSNAACSGQPVTIVITDLSPGGLFPGEVAHFDMSGTAMGAMAKPGRGMADKVRAGGVVRVQYRRVPCKYPGVNVAFKVDQGANPFYFNVLIEFEDDDGDLSAVDLMEAGSSVWTPMAHNWGATWRLNNGRRLRAPFGLRLTSDSGRVLVASNAIPAAWTPGKTYRSLVNYP</sequence>
<evidence type="ECO:0000256" key="1">
    <source>
        <dbReference type="ARBA" id="ARBA00004191"/>
    </source>
</evidence>
<keyword evidence="6" id="KW-0325">Glycoprotein</keyword>
<dbReference type="InterPro" id="IPR007117">
    <property type="entry name" value="Expansin_CBD"/>
</dbReference>
<dbReference type="Gene3D" id="2.60.40.760">
    <property type="entry name" value="Expansin, cellulose-binding-like domain"/>
    <property type="match status" value="1"/>
</dbReference>
<dbReference type="SUPFAM" id="SSF49590">
    <property type="entry name" value="PHL pollen allergen"/>
    <property type="match status" value="1"/>
</dbReference>
<dbReference type="InterPro" id="IPR007118">
    <property type="entry name" value="Expan_Lol_pI"/>
</dbReference>
<comment type="similarity">
    <text evidence="2">Belongs to the expansin family. Expansin B subfamily.</text>
</comment>
<dbReference type="Gene3D" id="2.40.40.10">
    <property type="entry name" value="RlpA-like domain"/>
    <property type="match status" value="1"/>
</dbReference>
<evidence type="ECO:0000256" key="6">
    <source>
        <dbReference type="ARBA" id="ARBA00023180"/>
    </source>
</evidence>
<dbReference type="SMART" id="SM00837">
    <property type="entry name" value="DPBB_1"/>
    <property type="match status" value="1"/>
</dbReference>
<evidence type="ECO:0000313" key="11">
    <source>
        <dbReference type="EMBL" id="KAG0542745.1"/>
    </source>
</evidence>
<feature type="signal peptide" evidence="8">
    <location>
        <begin position="1"/>
        <end position="25"/>
    </location>
</feature>
<dbReference type="PROSITE" id="PS50842">
    <property type="entry name" value="EXPANSIN_EG45"/>
    <property type="match status" value="1"/>
</dbReference>
<evidence type="ECO:0000256" key="7">
    <source>
        <dbReference type="ARBA" id="ARBA00023316"/>
    </source>
</evidence>
<organism evidence="11 12">
    <name type="scientific">Sorghum bicolor</name>
    <name type="common">Sorghum</name>
    <name type="synonym">Sorghum vulgare</name>
    <dbReference type="NCBI Taxonomy" id="4558"/>
    <lineage>
        <taxon>Eukaryota</taxon>
        <taxon>Viridiplantae</taxon>
        <taxon>Streptophyta</taxon>
        <taxon>Embryophyta</taxon>
        <taxon>Tracheophyta</taxon>
        <taxon>Spermatophyta</taxon>
        <taxon>Magnoliopsida</taxon>
        <taxon>Liliopsida</taxon>
        <taxon>Poales</taxon>
        <taxon>Poaceae</taxon>
        <taxon>PACMAD clade</taxon>
        <taxon>Panicoideae</taxon>
        <taxon>Andropogonodae</taxon>
        <taxon>Andropogoneae</taxon>
        <taxon>Sorghinae</taxon>
        <taxon>Sorghum</taxon>
    </lineage>
</organism>
<comment type="subcellular location">
    <subcellularLocation>
        <location evidence="1">Secreted</location>
        <location evidence="1">Cell wall</location>
    </subcellularLocation>
</comment>
<dbReference type="Proteomes" id="UP000807115">
    <property type="component" value="Chromosome 2"/>
</dbReference>
<proteinExistence type="inferred from homology"/>
<dbReference type="InterPro" id="IPR036749">
    <property type="entry name" value="Expansin_CBD_sf"/>
</dbReference>
<dbReference type="PRINTS" id="PR01225">
    <property type="entry name" value="EXPANSNFAMLY"/>
</dbReference>
<dbReference type="KEGG" id="sbi:8057963"/>
<dbReference type="EMBL" id="CM027681">
    <property type="protein sequence ID" value="KAG0542745.1"/>
    <property type="molecule type" value="Genomic_DNA"/>
</dbReference>
<dbReference type="SUPFAM" id="SSF50685">
    <property type="entry name" value="Barwin-like endoglucanases"/>
    <property type="match status" value="1"/>
</dbReference>
<reference evidence="11" key="1">
    <citation type="journal article" date="2019" name="BMC Genomics">
        <title>A new reference genome for Sorghum bicolor reveals high levels of sequence similarity between sweet and grain genotypes: implications for the genetics of sugar metabolism.</title>
        <authorList>
            <person name="Cooper E.A."/>
            <person name="Brenton Z.W."/>
            <person name="Flinn B.S."/>
            <person name="Jenkins J."/>
            <person name="Shu S."/>
            <person name="Flowers D."/>
            <person name="Luo F."/>
            <person name="Wang Y."/>
            <person name="Xia P."/>
            <person name="Barry K."/>
            <person name="Daum C."/>
            <person name="Lipzen A."/>
            <person name="Yoshinaga Y."/>
            <person name="Schmutz J."/>
            <person name="Saski C."/>
            <person name="Vermerris W."/>
            <person name="Kresovich S."/>
        </authorList>
    </citation>
    <scope>NUCLEOTIDE SEQUENCE</scope>
</reference>
<dbReference type="InterPro" id="IPR009009">
    <property type="entry name" value="RlpA-like_DPBB"/>
</dbReference>
<dbReference type="InterPro" id="IPR005795">
    <property type="entry name" value="LolPI"/>
</dbReference>
<comment type="caution">
    <text evidence="11">The sequence shown here is derived from an EMBL/GenBank/DDBJ whole genome shotgun (WGS) entry which is preliminary data.</text>
</comment>
<keyword evidence="5 8" id="KW-0732">Signal</keyword>
<dbReference type="AlphaFoldDB" id="A0A921RPC8"/>
<keyword evidence="7" id="KW-0961">Cell wall biogenesis/degradation</keyword>
<dbReference type="Pfam" id="PF01357">
    <property type="entry name" value="Expansin_C"/>
    <property type="match status" value="1"/>
</dbReference>
<protein>
    <submittedName>
        <fullName evidence="11">Uncharacterized protein</fullName>
    </submittedName>
</protein>
<evidence type="ECO:0000256" key="5">
    <source>
        <dbReference type="ARBA" id="ARBA00022729"/>
    </source>
</evidence>
<gene>
    <name evidence="11" type="ORF">BDA96_02G130700</name>
</gene>
<dbReference type="PANTHER" id="PTHR31692">
    <property type="entry name" value="EXPANSIN-B3"/>
    <property type="match status" value="1"/>
</dbReference>